<dbReference type="PANTHER" id="PTHR43045:SF7">
    <property type="entry name" value="MAJOR FACILITATOR SUPERFAMILY TRANSPORTER"/>
    <property type="match status" value="1"/>
</dbReference>
<keyword evidence="5 8" id="KW-1133">Transmembrane helix</keyword>
<dbReference type="InterPro" id="IPR005829">
    <property type="entry name" value="Sugar_transporter_CS"/>
</dbReference>
<feature type="transmembrane region" description="Helical" evidence="8">
    <location>
        <begin position="214"/>
        <end position="233"/>
    </location>
</feature>
<dbReference type="SUPFAM" id="SSF103473">
    <property type="entry name" value="MFS general substrate transporter"/>
    <property type="match status" value="1"/>
</dbReference>
<evidence type="ECO:0000313" key="10">
    <source>
        <dbReference type="EMBL" id="CAL95466.1"/>
    </source>
</evidence>
<dbReference type="STRING" id="62928.azo2850"/>
<feature type="transmembrane region" description="Helical" evidence="8">
    <location>
        <begin position="110"/>
        <end position="134"/>
    </location>
</feature>
<feature type="transmembrane region" description="Helical" evidence="8">
    <location>
        <begin position="267"/>
        <end position="288"/>
    </location>
</feature>
<reference evidence="10 11" key="1">
    <citation type="journal article" date="2006" name="Nat. Biotechnol.">
        <title>Complete genome of the mutualistic, N2-fixing grass endophyte Azoarcus sp. strain BH72.</title>
        <authorList>
            <person name="Krause A."/>
            <person name="Ramakumar A."/>
            <person name="Bartels D."/>
            <person name="Battistoni F."/>
            <person name="Bekel T."/>
            <person name="Boch J."/>
            <person name="Boehm M."/>
            <person name="Friedrich F."/>
            <person name="Hurek T."/>
            <person name="Krause L."/>
            <person name="Linke B."/>
            <person name="McHardy A.C."/>
            <person name="Sarkar A."/>
            <person name="Schneiker S."/>
            <person name="Syed A.A."/>
            <person name="Thauer R."/>
            <person name="Vorhoelter F.-J."/>
            <person name="Weidner S."/>
            <person name="Puehler A."/>
            <person name="Reinhold-Hurek B."/>
            <person name="Kaiser O."/>
            <person name="Goesmann A."/>
        </authorList>
    </citation>
    <scope>NUCLEOTIDE SEQUENCE [LARGE SCALE GENOMIC DNA]</scope>
    <source>
        <strain evidence="10 11">BH72</strain>
    </source>
</reference>
<feature type="transmembrane region" description="Helical" evidence="8">
    <location>
        <begin position="490"/>
        <end position="508"/>
    </location>
</feature>
<keyword evidence="3" id="KW-1003">Cell membrane</keyword>
<feature type="transmembrane region" description="Helical" evidence="8">
    <location>
        <begin position="333"/>
        <end position="353"/>
    </location>
</feature>
<proteinExistence type="predicted"/>
<dbReference type="GO" id="GO:0022857">
    <property type="term" value="F:transmembrane transporter activity"/>
    <property type="evidence" value="ECO:0007669"/>
    <property type="project" value="InterPro"/>
</dbReference>
<evidence type="ECO:0000256" key="4">
    <source>
        <dbReference type="ARBA" id="ARBA00022692"/>
    </source>
</evidence>
<keyword evidence="10" id="KW-0762">Sugar transport</keyword>
<dbReference type="FunFam" id="1.20.1250.20:FF:000001">
    <property type="entry name" value="Dicarboxylate MFS transporter"/>
    <property type="match status" value="1"/>
</dbReference>
<evidence type="ECO:0000256" key="3">
    <source>
        <dbReference type="ARBA" id="ARBA00022475"/>
    </source>
</evidence>
<feature type="transmembrane region" description="Helical" evidence="8">
    <location>
        <begin position="300"/>
        <end position="321"/>
    </location>
</feature>
<dbReference type="EMBL" id="AM406670">
    <property type="protein sequence ID" value="CAL95466.1"/>
    <property type="molecule type" value="Genomic_DNA"/>
</dbReference>
<feature type="transmembrane region" description="Helical" evidence="8">
    <location>
        <begin position="448"/>
        <end position="469"/>
    </location>
</feature>
<dbReference type="Proteomes" id="UP000002588">
    <property type="component" value="Chromosome"/>
</dbReference>
<feature type="transmembrane region" description="Helical" evidence="8">
    <location>
        <begin position="514"/>
        <end position="535"/>
    </location>
</feature>
<feature type="transmembrane region" description="Helical" evidence="8">
    <location>
        <begin position="176"/>
        <end position="202"/>
    </location>
</feature>
<keyword evidence="6 8" id="KW-0472">Membrane</keyword>
<evidence type="ECO:0000256" key="7">
    <source>
        <dbReference type="SAM" id="MobiDB-lite"/>
    </source>
</evidence>
<dbReference type="GO" id="GO:0005886">
    <property type="term" value="C:plasma membrane"/>
    <property type="evidence" value="ECO:0007669"/>
    <property type="project" value="UniProtKB-SubCell"/>
</dbReference>
<dbReference type="PROSITE" id="PS50850">
    <property type="entry name" value="MFS"/>
    <property type="match status" value="1"/>
</dbReference>
<evidence type="ECO:0000256" key="6">
    <source>
        <dbReference type="ARBA" id="ARBA00023136"/>
    </source>
</evidence>
<dbReference type="Pfam" id="PF00083">
    <property type="entry name" value="Sugar_tr"/>
    <property type="match status" value="1"/>
</dbReference>
<evidence type="ECO:0000256" key="5">
    <source>
        <dbReference type="ARBA" id="ARBA00022989"/>
    </source>
</evidence>
<dbReference type="InterPro" id="IPR036259">
    <property type="entry name" value="MFS_trans_sf"/>
</dbReference>
<evidence type="ECO:0000313" key="11">
    <source>
        <dbReference type="Proteomes" id="UP000002588"/>
    </source>
</evidence>
<dbReference type="HOGENOM" id="CLU_001265_39_0_4"/>
<feature type="domain" description="Major facilitator superfamily (MFS) profile" evidence="9">
    <location>
        <begin position="38"/>
        <end position="539"/>
    </location>
</feature>
<accession>A1K9G1</accession>
<feature type="transmembrane region" description="Helical" evidence="8">
    <location>
        <begin position="140"/>
        <end position="164"/>
    </location>
</feature>
<feature type="transmembrane region" description="Helical" evidence="8">
    <location>
        <begin position="76"/>
        <end position="98"/>
    </location>
</feature>
<dbReference type="Gene3D" id="1.20.1250.20">
    <property type="entry name" value="MFS general substrate transporter like domains"/>
    <property type="match status" value="3"/>
</dbReference>
<protein>
    <submittedName>
        <fullName evidence="10">Sugar transport protein</fullName>
    </submittedName>
</protein>
<feature type="transmembrane region" description="Helical" evidence="8">
    <location>
        <begin position="38"/>
        <end position="64"/>
    </location>
</feature>
<comment type="subcellular location">
    <subcellularLocation>
        <location evidence="1">Cell membrane</location>
        <topology evidence="1">Multi-pass membrane protein</topology>
    </subcellularLocation>
</comment>
<dbReference type="AlphaFoldDB" id="A1K9G1"/>
<dbReference type="PROSITE" id="PS00217">
    <property type="entry name" value="SUGAR_TRANSPORT_2"/>
    <property type="match status" value="1"/>
</dbReference>
<evidence type="ECO:0000256" key="2">
    <source>
        <dbReference type="ARBA" id="ARBA00022448"/>
    </source>
</evidence>
<name>A1K9G1_AZOSB</name>
<dbReference type="eggNOG" id="COG0477">
    <property type="taxonomic scope" value="Bacteria"/>
</dbReference>
<evidence type="ECO:0000256" key="8">
    <source>
        <dbReference type="SAM" id="Phobius"/>
    </source>
</evidence>
<evidence type="ECO:0000259" key="9">
    <source>
        <dbReference type="PROSITE" id="PS50850"/>
    </source>
</evidence>
<dbReference type="InterPro" id="IPR005828">
    <property type="entry name" value="MFS_sugar_transport-like"/>
</dbReference>
<sequence>MTRPMPSPPESTASAVPADSDGHSAPDMPGAGQVQRKVAVAACFGTFLEWYDFLTFASLATYFGTLFFPPDDPVTALLASLGTFGVGMVVRPLGAALFGSLGDRYGRRAIFLATIVLMGGSTFLVGLLPTYASIGLFAPLLLLVLRMLQGLSVGGEIGGAAVYLTEHAPATRRGAYTSVLQLMGPLGMLASTLQIVALQAVLSEAEFRDWGWRVPFLISIVLLAVSIKSRLSLHESPVFRRLREQNALAKTPLRECFRDRQTLGRMALLFFCISSGGSLLFFSSQVYTAVFLKNVVKLDAATASGLVMVATVVLFPLTVLCGWLSDRIGRRPVLLAGLVLGALTVLPVFHGLLEHGNPALARFNASVAVELAGEQCRYDPFAGVRNDCERYQELFARLGVVHQQREGALAVKVGGQTIAGYQPEAVTRALVEAGRPAQADPAQVNRPALIALLLVLVVALACITGPQTATLAELFPARTRYSAVALPHNLAAGWIGGLSPFMVTWLSVRAGDALAGLWYLVALLGLAAVVGLVFLPEVRNRALER</sequence>
<gene>
    <name evidence="10" type="ordered locus">azo2850</name>
</gene>
<keyword evidence="2" id="KW-0813">Transport</keyword>
<keyword evidence="4 8" id="KW-0812">Transmembrane</keyword>
<organism evidence="10 11">
    <name type="scientific">Azoarcus sp. (strain BH72)</name>
    <dbReference type="NCBI Taxonomy" id="418699"/>
    <lineage>
        <taxon>Bacteria</taxon>
        <taxon>Pseudomonadati</taxon>
        <taxon>Pseudomonadota</taxon>
        <taxon>Betaproteobacteria</taxon>
        <taxon>Rhodocyclales</taxon>
        <taxon>Zoogloeaceae</taxon>
        <taxon>Azoarcus</taxon>
    </lineage>
</organism>
<keyword evidence="11" id="KW-1185">Reference proteome</keyword>
<dbReference type="PANTHER" id="PTHR43045">
    <property type="entry name" value="SHIKIMATE TRANSPORTER"/>
    <property type="match status" value="1"/>
</dbReference>
<evidence type="ECO:0000256" key="1">
    <source>
        <dbReference type="ARBA" id="ARBA00004651"/>
    </source>
</evidence>
<dbReference type="InterPro" id="IPR020846">
    <property type="entry name" value="MFS_dom"/>
</dbReference>
<dbReference type="KEGG" id="azo:azo2850"/>
<feature type="region of interest" description="Disordered" evidence="7">
    <location>
        <begin position="1"/>
        <end position="30"/>
    </location>
</feature>